<dbReference type="Proteomes" id="UP000011704">
    <property type="component" value="Unassembled WGS sequence"/>
</dbReference>
<evidence type="ECO:0000313" key="7">
    <source>
        <dbReference type="EMBL" id="CCQ89492.1"/>
    </source>
</evidence>
<keyword evidence="2" id="KW-0067">ATP-binding</keyword>
<dbReference type="Pfam" id="PF00158">
    <property type="entry name" value="Sigma54_activat"/>
    <property type="match status" value="1"/>
</dbReference>
<dbReference type="SUPFAM" id="SSF55781">
    <property type="entry name" value="GAF domain-like"/>
    <property type="match status" value="1"/>
</dbReference>
<evidence type="ECO:0000256" key="3">
    <source>
        <dbReference type="ARBA" id="ARBA00023015"/>
    </source>
</evidence>
<dbReference type="FunCoup" id="M1YV61">
    <property type="interactions" value="103"/>
</dbReference>
<evidence type="ECO:0000256" key="4">
    <source>
        <dbReference type="ARBA" id="ARBA00023125"/>
    </source>
</evidence>
<keyword evidence="4" id="KW-0238">DNA-binding</keyword>
<evidence type="ECO:0000259" key="6">
    <source>
        <dbReference type="PROSITE" id="PS50045"/>
    </source>
</evidence>
<evidence type="ECO:0000256" key="1">
    <source>
        <dbReference type="ARBA" id="ARBA00022741"/>
    </source>
</evidence>
<dbReference type="InterPro" id="IPR002078">
    <property type="entry name" value="Sigma_54_int"/>
</dbReference>
<accession>M1YV61</accession>
<keyword evidence="8" id="KW-1185">Reference proteome</keyword>
<dbReference type="InterPro" id="IPR025943">
    <property type="entry name" value="Sigma_54_int_dom_ATP-bd_2"/>
</dbReference>
<dbReference type="SUPFAM" id="SSF52540">
    <property type="entry name" value="P-loop containing nucleoside triphosphate hydrolases"/>
    <property type="match status" value="1"/>
</dbReference>
<dbReference type="InterPro" id="IPR029016">
    <property type="entry name" value="GAF-like_dom_sf"/>
</dbReference>
<dbReference type="InterPro" id="IPR025944">
    <property type="entry name" value="Sigma_54_int_dom_CS"/>
</dbReference>
<dbReference type="PROSITE" id="PS50045">
    <property type="entry name" value="SIGMA54_INTERACT_4"/>
    <property type="match status" value="1"/>
</dbReference>
<dbReference type="AlphaFoldDB" id="M1YV61"/>
<dbReference type="InterPro" id="IPR027417">
    <property type="entry name" value="P-loop_NTPase"/>
</dbReference>
<sequence>MSNADPNILPFRNMRELLLAMPQERSVNSLLERVVNKAAEDPLLALSRIWLVRPGDRCDTCPLRSQCLDQARCLHLVAEKYSVGFEPESDAMEEDDYIRIPLGVGKVGRSAVTGEIGDTESVEEDFDFAVSKRWGEPRKVIGLAVLPVVFQGKVLGVCGYVPRAEVEAEGEGLFWGRLVADHLAVSITNAEAFERIEELNRQLTDDYEYLAEELVETQAFGGIIGQSAPLKTVLRQIEMVAKTDANILITGESGTGKEMVAREVHKRSGRVKRPLVKVNCASIPRDLYESEFFGHIKGAFTGAVQDRKGRFELANGGTLFLDEVGEIPLDVQSKLLRVLQEGEYERVGDERTRTTDVRILAATNRDLKREVKEGRFREDLYYRLNVFPIELPPLRERREDIPLLSRHFIEVASKRFNQPIRPPSRSVIVSLEKYDWPGNIRELQNLVERAVITATGGRLKFDLPGVSEPREKSPAAAEELVGGEVVSEAEMRKREKENILRALKQAGGKVYGNDGAAKLLGIKPTTLATRIKSMGLKKQYVQK</sequence>
<dbReference type="InterPro" id="IPR058031">
    <property type="entry name" value="AAA_lid_NorR"/>
</dbReference>
<dbReference type="InterPro" id="IPR025662">
    <property type="entry name" value="Sigma_54_int_dom_ATP-bd_1"/>
</dbReference>
<keyword evidence="5" id="KW-0804">Transcription</keyword>
<dbReference type="CDD" id="cd00009">
    <property type="entry name" value="AAA"/>
    <property type="match status" value="1"/>
</dbReference>
<evidence type="ECO:0000256" key="2">
    <source>
        <dbReference type="ARBA" id="ARBA00022840"/>
    </source>
</evidence>
<dbReference type="InParanoid" id="M1YV61"/>
<dbReference type="Gene3D" id="3.30.450.40">
    <property type="match status" value="1"/>
</dbReference>
<dbReference type="SUPFAM" id="SSF46689">
    <property type="entry name" value="Homeodomain-like"/>
    <property type="match status" value="1"/>
</dbReference>
<dbReference type="GO" id="GO:0005524">
    <property type="term" value="F:ATP binding"/>
    <property type="evidence" value="ECO:0007669"/>
    <property type="project" value="UniProtKB-KW"/>
</dbReference>
<dbReference type="PROSITE" id="PS00676">
    <property type="entry name" value="SIGMA54_INTERACT_2"/>
    <property type="match status" value="1"/>
</dbReference>
<dbReference type="Gene3D" id="1.10.10.60">
    <property type="entry name" value="Homeodomain-like"/>
    <property type="match status" value="1"/>
</dbReference>
<evidence type="ECO:0000313" key="8">
    <source>
        <dbReference type="Proteomes" id="UP000011704"/>
    </source>
</evidence>
<dbReference type="FunFam" id="3.40.50.300:FF:000006">
    <property type="entry name" value="DNA-binding transcriptional regulator NtrC"/>
    <property type="match status" value="1"/>
</dbReference>
<dbReference type="GO" id="GO:0003677">
    <property type="term" value="F:DNA binding"/>
    <property type="evidence" value="ECO:0007669"/>
    <property type="project" value="UniProtKB-KW"/>
</dbReference>
<dbReference type="GO" id="GO:0006355">
    <property type="term" value="P:regulation of DNA-templated transcription"/>
    <property type="evidence" value="ECO:0007669"/>
    <property type="project" value="InterPro"/>
</dbReference>
<dbReference type="PANTHER" id="PTHR32071:SF57">
    <property type="entry name" value="C4-DICARBOXYLATE TRANSPORT TRANSCRIPTIONAL REGULATORY PROTEIN DCTD"/>
    <property type="match status" value="1"/>
</dbReference>
<dbReference type="PROSITE" id="PS00675">
    <property type="entry name" value="SIGMA54_INTERACT_1"/>
    <property type="match status" value="1"/>
</dbReference>
<dbReference type="InterPro" id="IPR009057">
    <property type="entry name" value="Homeodomain-like_sf"/>
</dbReference>
<keyword evidence="1" id="KW-0547">Nucleotide-binding</keyword>
<dbReference type="EMBL" id="CAQJ01000009">
    <property type="protein sequence ID" value="CCQ89492.1"/>
    <property type="molecule type" value="Genomic_DNA"/>
</dbReference>
<proteinExistence type="predicted"/>
<dbReference type="Gene3D" id="3.40.50.300">
    <property type="entry name" value="P-loop containing nucleotide triphosphate hydrolases"/>
    <property type="match status" value="1"/>
</dbReference>
<dbReference type="HOGENOM" id="CLU_000445_95_3_0"/>
<name>M1YV61_NITG3</name>
<dbReference type="PANTHER" id="PTHR32071">
    <property type="entry name" value="TRANSCRIPTIONAL REGULATORY PROTEIN"/>
    <property type="match status" value="1"/>
</dbReference>
<reference evidence="7 8" key="1">
    <citation type="journal article" date="2013" name="Front. Microbiol.">
        <title>The genome of Nitrospina gracilis illuminates the metabolism and evolution of the major marine nitrite oxidizer.</title>
        <authorList>
            <person name="Luecker S."/>
            <person name="Nowka B."/>
            <person name="Rattei T."/>
            <person name="Spieck E."/>
            <person name="and Daims H."/>
        </authorList>
    </citation>
    <scope>NUCLEOTIDE SEQUENCE [LARGE SCALE GENOMIC DNA]</scope>
    <source>
        <strain evidence="7 8">3/211</strain>
    </source>
</reference>
<dbReference type="STRING" id="1266370.NITGR_1060017"/>
<dbReference type="InterPro" id="IPR003593">
    <property type="entry name" value="AAA+_ATPase"/>
</dbReference>
<organism evidence="7 8">
    <name type="scientific">Nitrospina gracilis (strain 3/211)</name>
    <dbReference type="NCBI Taxonomy" id="1266370"/>
    <lineage>
        <taxon>Bacteria</taxon>
        <taxon>Pseudomonadati</taxon>
        <taxon>Nitrospinota/Tectimicrobiota group</taxon>
        <taxon>Nitrospinota</taxon>
        <taxon>Nitrospinia</taxon>
        <taxon>Nitrospinales</taxon>
        <taxon>Nitrospinaceae</taxon>
        <taxon>Nitrospina</taxon>
    </lineage>
</organism>
<dbReference type="PROSITE" id="PS00688">
    <property type="entry name" value="SIGMA54_INTERACT_3"/>
    <property type="match status" value="1"/>
</dbReference>
<dbReference type="SMART" id="SM00382">
    <property type="entry name" value="AAA"/>
    <property type="match status" value="1"/>
</dbReference>
<feature type="domain" description="Sigma-54 factor interaction" evidence="6">
    <location>
        <begin position="223"/>
        <end position="452"/>
    </location>
</feature>
<keyword evidence="3" id="KW-0805">Transcription regulation</keyword>
<gene>
    <name evidence="7" type="ORF">NITGR_1060017</name>
</gene>
<comment type="caution">
    <text evidence="7">The sequence shown here is derived from an EMBL/GenBank/DDBJ whole genome shotgun (WGS) entry which is preliminary data.</text>
</comment>
<dbReference type="RefSeq" id="WP_005005967.1">
    <property type="nucleotide sequence ID" value="NZ_HG422173.1"/>
</dbReference>
<dbReference type="Pfam" id="PF25601">
    <property type="entry name" value="AAA_lid_14"/>
    <property type="match status" value="1"/>
</dbReference>
<protein>
    <submittedName>
        <fullName evidence="7">Transcriptional regulator, sigma54-dependent</fullName>
    </submittedName>
</protein>
<evidence type="ECO:0000256" key="5">
    <source>
        <dbReference type="ARBA" id="ARBA00023163"/>
    </source>
</evidence>
<dbReference type="Gene3D" id="1.10.8.60">
    <property type="match status" value="1"/>
</dbReference>